<keyword evidence="5" id="KW-1133">Transmembrane helix</keyword>
<evidence type="ECO:0000256" key="2">
    <source>
        <dbReference type="ARBA" id="ARBA00005278"/>
    </source>
</evidence>
<protein>
    <submittedName>
        <fullName evidence="6">Spore germination protein</fullName>
    </submittedName>
</protein>
<dbReference type="EMBL" id="RYYR01000012">
    <property type="protein sequence ID" value="RUL52091.1"/>
    <property type="molecule type" value="Genomic_DNA"/>
</dbReference>
<proteinExistence type="inferred from homology"/>
<dbReference type="PANTHER" id="PTHR22550:SF5">
    <property type="entry name" value="LEUCINE ZIPPER PROTEIN 4"/>
    <property type="match status" value="1"/>
</dbReference>
<dbReference type="Pfam" id="PF03323">
    <property type="entry name" value="GerA"/>
    <property type="match status" value="1"/>
</dbReference>
<keyword evidence="3 4" id="KW-0472">Membrane</keyword>
<sequence>MELQKLKKSKLKWLINQISEPEEKEIVEDNRAAQEDLKKKKSINLNLESTIDMMKSLFSIPENNDVKLRHLQIGGLERKATLIYISTITDTPIIEEHIIRPLVQNENTLKAIENIISAPSVSTVQMIEDAVTGINNGDTVLFVEGYDLAYVIATSSVEGRGIEKAENEVVVKGPKEAFNEKALSNISLIRKRIKNENLMVESLTISQRSNNDLYILYIKDLANEDILNRIKDKVNKLNVNAIQNLSLLEQYIEENNKSLFPTILYTERPDRTSAFLEDGFIVLIMDNSPSSLILPATFWSFFHNPEDYYLRFIFGNFIRMLRMIALFITLFISAIYISVTNYHIGMIPADLLLAISATREIVPFPAIIEVLMMEIAFELIREAGLRVPNPIGPTIGIVGALILGQAAVQANIVSPLVVIIVALGGLSSFAIGDINMNFTIRLLRFLFIISAALFGFYGMTFLFITGLFYMVTIKSFGVPYLSPMTPYYKSSKDTFFRKVMLNEIYRPGYIKPKDIQKKQVNKDG</sequence>
<reference evidence="6 7" key="1">
    <citation type="submission" date="2018-12" db="EMBL/GenBank/DDBJ databases">
        <title>Lysinibacillus antri sp. nov., isolated from a cave soil.</title>
        <authorList>
            <person name="Narsing Rao M.P."/>
            <person name="Zhang H."/>
            <person name="Dong Z.-Y."/>
            <person name="Niu X.-K."/>
            <person name="Zhang K."/>
            <person name="Fang B.-Z."/>
            <person name="Kang Y.-Q."/>
            <person name="Xiao M."/>
            <person name="Li W.-J."/>
        </authorList>
    </citation>
    <scope>NUCLEOTIDE SEQUENCE [LARGE SCALE GENOMIC DNA]</scope>
    <source>
        <strain evidence="6 7">SYSU K30002</strain>
    </source>
</reference>
<dbReference type="PIRSF" id="PIRSF005690">
    <property type="entry name" value="GerBA"/>
    <property type="match status" value="1"/>
</dbReference>
<dbReference type="GO" id="GO:0009847">
    <property type="term" value="P:spore germination"/>
    <property type="evidence" value="ECO:0007669"/>
    <property type="project" value="UniProtKB-UniRule"/>
</dbReference>
<feature type="transmembrane region" description="Helical" evidence="5">
    <location>
        <begin position="443"/>
        <end position="471"/>
    </location>
</feature>
<feature type="transmembrane region" description="Helical" evidence="5">
    <location>
        <begin position="320"/>
        <end position="341"/>
    </location>
</feature>
<dbReference type="InterPro" id="IPR050768">
    <property type="entry name" value="UPF0353/GerABKA_families"/>
</dbReference>
<feature type="transmembrane region" description="Helical" evidence="5">
    <location>
        <begin position="387"/>
        <end position="406"/>
    </location>
</feature>
<comment type="caution">
    <text evidence="6">The sequence shown here is derived from an EMBL/GenBank/DDBJ whole genome shotgun (WGS) entry which is preliminary data.</text>
</comment>
<dbReference type="AlphaFoldDB" id="A0A3S0PPH7"/>
<keyword evidence="5" id="KW-0812">Transmembrane</keyword>
<evidence type="ECO:0000256" key="5">
    <source>
        <dbReference type="SAM" id="Phobius"/>
    </source>
</evidence>
<evidence type="ECO:0000313" key="7">
    <source>
        <dbReference type="Proteomes" id="UP000287910"/>
    </source>
</evidence>
<comment type="similarity">
    <text evidence="2 4">Belongs to the GerABKA family.</text>
</comment>
<keyword evidence="7" id="KW-1185">Reference proteome</keyword>
<name>A0A3S0PPH7_9BACI</name>
<dbReference type="InterPro" id="IPR004995">
    <property type="entry name" value="Spore_Ger"/>
</dbReference>
<organism evidence="6 7">
    <name type="scientific">Lysinibacillus antri</name>
    <dbReference type="NCBI Taxonomy" id="2498145"/>
    <lineage>
        <taxon>Bacteria</taxon>
        <taxon>Bacillati</taxon>
        <taxon>Bacillota</taxon>
        <taxon>Bacilli</taxon>
        <taxon>Bacillales</taxon>
        <taxon>Bacillaceae</taxon>
        <taxon>Lysinibacillus</taxon>
    </lineage>
</organism>
<feature type="transmembrane region" description="Helical" evidence="5">
    <location>
        <begin position="412"/>
        <end position="431"/>
    </location>
</feature>
<comment type="subcellular location">
    <subcellularLocation>
        <location evidence="4">Cell membrane</location>
    </subcellularLocation>
    <subcellularLocation>
        <location evidence="1">Membrane</location>
        <topology evidence="1">Multi-pass membrane protein</topology>
    </subcellularLocation>
</comment>
<dbReference type="GO" id="GO:0005886">
    <property type="term" value="C:plasma membrane"/>
    <property type="evidence" value="ECO:0007669"/>
    <property type="project" value="UniProtKB-SubCell"/>
</dbReference>
<evidence type="ECO:0000256" key="1">
    <source>
        <dbReference type="ARBA" id="ARBA00004141"/>
    </source>
</evidence>
<dbReference type="PANTHER" id="PTHR22550">
    <property type="entry name" value="SPORE GERMINATION PROTEIN"/>
    <property type="match status" value="1"/>
</dbReference>
<feature type="transmembrane region" description="Helical" evidence="5">
    <location>
        <begin position="361"/>
        <end position="380"/>
    </location>
</feature>
<evidence type="ECO:0000256" key="3">
    <source>
        <dbReference type="ARBA" id="ARBA00023136"/>
    </source>
</evidence>
<dbReference type="Proteomes" id="UP000287910">
    <property type="component" value="Unassembled WGS sequence"/>
</dbReference>
<evidence type="ECO:0000313" key="6">
    <source>
        <dbReference type="EMBL" id="RUL52091.1"/>
    </source>
</evidence>
<accession>A0A3S0PPH7</accession>
<gene>
    <name evidence="6" type="ORF">EK386_10900</name>
</gene>
<evidence type="ECO:0000256" key="4">
    <source>
        <dbReference type="PIRNR" id="PIRNR005690"/>
    </source>
</evidence>